<feature type="compositionally biased region" description="Polar residues" evidence="2">
    <location>
        <begin position="501"/>
        <end position="514"/>
    </location>
</feature>
<protein>
    <recommendedName>
        <fullName evidence="3">F-box domain-containing protein</fullName>
    </recommendedName>
</protein>
<keyword evidence="1" id="KW-0853">WD repeat</keyword>
<dbReference type="InterPro" id="IPR036322">
    <property type="entry name" value="WD40_repeat_dom_sf"/>
</dbReference>
<dbReference type="SUPFAM" id="SSF81383">
    <property type="entry name" value="F-box domain"/>
    <property type="match status" value="1"/>
</dbReference>
<dbReference type="Gene3D" id="2.130.10.10">
    <property type="entry name" value="YVTN repeat-like/Quinoprotein amine dehydrogenase"/>
    <property type="match status" value="1"/>
</dbReference>
<feature type="repeat" description="WD" evidence="1">
    <location>
        <begin position="247"/>
        <end position="286"/>
    </location>
</feature>
<dbReference type="EMBL" id="CM007385">
    <property type="protein sequence ID" value="ONK67460.1"/>
    <property type="molecule type" value="Genomic_DNA"/>
</dbReference>
<evidence type="ECO:0000313" key="5">
    <source>
        <dbReference type="Proteomes" id="UP000243459"/>
    </source>
</evidence>
<evidence type="ECO:0000259" key="3">
    <source>
        <dbReference type="PROSITE" id="PS50181"/>
    </source>
</evidence>
<proteinExistence type="predicted"/>
<dbReference type="InterPro" id="IPR001810">
    <property type="entry name" value="F-box_dom"/>
</dbReference>
<dbReference type="GO" id="GO:0005634">
    <property type="term" value="C:nucleus"/>
    <property type="evidence" value="ECO:0007669"/>
    <property type="project" value="EnsemblPlants"/>
</dbReference>
<evidence type="ECO:0000313" key="4">
    <source>
        <dbReference type="EMBL" id="ONK67460.1"/>
    </source>
</evidence>
<dbReference type="Pfam" id="PF00400">
    <property type="entry name" value="WD40"/>
    <property type="match status" value="2"/>
</dbReference>
<dbReference type="PROSITE" id="PS50294">
    <property type="entry name" value="WD_REPEATS_REGION"/>
    <property type="match status" value="1"/>
</dbReference>
<sequence length="527" mass="58132">MAFECQESFHLVPSNSIIVSSLSSDLSCVLRPNFPQKTLKKQTLPNPKEEDNGGGGGDSGSNGRRLITDLPAALVSEIFHCLDAKDLGIVACVSTLLNNLATNHLGWKKFYFERWGPPSSPSPDSGKSWNELFVERQLKSKCFMGRYTMDILHGVCGNTEVKAVRAVFLLKTSKLIFTSGYDSIVRMWGMEDGILIAGSRPLGCTIRAIVADDDMLLAGGDGFIQGWRAIEGNPHCFDLTGNNELRIRGHEGPITCLGLDSQRIFSGSWDMSIRIWSRTSLKCLKKLMHVDWVWSLAPCGSTVASTAGSHAYVWDIESGELVDLVRNAHMGKATSVARSFLGDLLFTGGQDGAIHMFEVRSSTSVDGIRMIATWKPHTDHVNSLAFEFPWLVSASSDGRLALINVRNFLQCSRAKKSVLCAVEPPQRMLHGFGKDLYSIAVGADRIICGGEEGVVRVWNFSQALEAAKRAQNLRSIRLENRMRRRKAQIELNAKSGRPDQSLASPKKTQMSGSRNGIWKGKQRDRKN</sequence>
<accession>A0A5P1ETS1</accession>
<dbReference type="PANTHER" id="PTHR19855">
    <property type="entry name" value="WD40 REPEAT PROTEIN 12, 37"/>
    <property type="match status" value="1"/>
</dbReference>
<name>A0A5P1ETS1_ASPOF</name>
<dbReference type="InterPro" id="IPR036047">
    <property type="entry name" value="F-box-like_dom_sf"/>
</dbReference>
<evidence type="ECO:0000256" key="2">
    <source>
        <dbReference type="SAM" id="MobiDB-lite"/>
    </source>
</evidence>
<dbReference type="Gramene" id="ONK67460">
    <property type="protein sequence ID" value="ONK67460"/>
    <property type="gene ID" value="A4U43_C05F290"/>
</dbReference>
<dbReference type="SMART" id="SM00256">
    <property type="entry name" value="FBOX"/>
    <property type="match status" value="1"/>
</dbReference>
<dbReference type="PANTHER" id="PTHR19855:SF19">
    <property type="entry name" value="OS04G0619700 PROTEIN"/>
    <property type="match status" value="1"/>
</dbReference>
<keyword evidence="5" id="KW-1185">Reference proteome</keyword>
<dbReference type="Gene3D" id="1.20.1280.50">
    <property type="match status" value="1"/>
</dbReference>
<dbReference type="Proteomes" id="UP000243459">
    <property type="component" value="Chromosome 5"/>
</dbReference>
<feature type="region of interest" description="Disordered" evidence="2">
    <location>
        <begin position="490"/>
        <end position="527"/>
    </location>
</feature>
<dbReference type="OrthoDB" id="190105at2759"/>
<dbReference type="PROSITE" id="PS50181">
    <property type="entry name" value="FBOX"/>
    <property type="match status" value="1"/>
</dbReference>
<dbReference type="SUPFAM" id="SSF50978">
    <property type="entry name" value="WD40 repeat-like"/>
    <property type="match status" value="1"/>
</dbReference>
<reference evidence="5" key="1">
    <citation type="journal article" date="2017" name="Nat. Commun.">
        <title>The asparagus genome sheds light on the origin and evolution of a young Y chromosome.</title>
        <authorList>
            <person name="Harkess A."/>
            <person name="Zhou J."/>
            <person name="Xu C."/>
            <person name="Bowers J.E."/>
            <person name="Van der Hulst R."/>
            <person name="Ayyampalayam S."/>
            <person name="Mercati F."/>
            <person name="Riccardi P."/>
            <person name="McKain M.R."/>
            <person name="Kakrana A."/>
            <person name="Tang H."/>
            <person name="Ray J."/>
            <person name="Groenendijk J."/>
            <person name="Arikit S."/>
            <person name="Mathioni S.M."/>
            <person name="Nakano M."/>
            <person name="Shan H."/>
            <person name="Telgmann-Rauber A."/>
            <person name="Kanno A."/>
            <person name="Yue Z."/>
            <person name="Chen H."/>
            <person name="Li W."/>
            <person name="Chen Y."/>
            <person name="Xu X."/>
            <person name="Zhang Y."/>
            <person name="Luo S."/>
            <person name="Chen H."/>
            <person name="Gao J."/>
            <person name="Mao Z."/>
            <person name="Pires J.C."/>
            <person name="Luo M."/>
            <person name="Kudrna D."/>
            <person name="Wing R.A."/>
            <person name="Meyers B.C."/>
            <person name="Yi K."/>
            <person name="Kong H."/>
            <person name="Lavrijsen P."/>
            <person name="Sunseri F."/>
            <person name="Falavigna A."/>
            <person name="Ye Y."/>
            <person name="Leebens-Mack J.H."/>
            <person name="Chen G."/>
        </authorList>
    </citation>
    <scope>NUCLEOTIDE SEQUENCE [LARGE SCALE GENOMIC DNA]</scope>
    <source>
        <strain evidence="5">cv. DH0086</strain>
    </source>
</reference>
<dbReference type="GO" id="GO:0016036">
    <property type="term" value="P:cellular response to phosphate starvation"/>
    <property type="evidence" value="ECO:0007669"/>
    <property type="project" value="EnsemblPlants"/>
</dbReference>
<evidence type="ECO:0000256" key="1">
    <source>
        <dbReference type="PROSITE-ProRule" id="PRU00221"/>
    </source>
</evidence>
<organism evidence="4 5">
    <name type="scientific">Asparagus officinalis</name>
    <name type="common">Garden asparagus</name>
    <dbReference type="NCBI Taxonomy" id="4686"/>
    <lineage>
        <taxon>Eukaryota</taxon>
        <taxon>Viridiplantae</taxon>
        <taxon>Streptophyta</taxon>
        <taxon>Embryophyta</taxon>
        <taxon>Tracheophyta</taxon>
        <taxon>Spermatophyta</taxon>
        <taxon>Magnoliopsida</taxon>
        <taxon>Liliopsida</taxon>
        <taxon>Asparagales</taxon>
        <taxon>Asparagaceae</taxon>
        <taxon>Asparagoideae</taxon>
        <taxon>Asparagus</taxon>
    </lineage>
</organism>
<gene>
    <name evidence="4" type="ORF">A4U43_C05F290</name>
</gene>
<dbReference type="InterPro" id="IPR015943">
    <property type="entry name" value="WD40/YVTN_repeat-like_dom_sf"/>
</dbReference>
<dbReference type="OMA" id="FRVWEHE"/>
<dbReference type="GO" id="GO:0005737">
    <property type="term" value="C:cytoplasm"/>
    <property type="evidence" value="ECO:0007669"/>
    <property type="project" value="EnsemblPlants"/>
</dbReference>
<dbReference type="SMART" id="SM00320">
    <property type="entry name" value="WD40"/>
    <property type="match status" value="6"/>
</dbReference>
<dbReference type="PROSITE" id="PS50082">
    <property type="entry name" value="WD_REPEATS_2"/>
    <property type="match status" value="1"/>
</dbReference>
<dbReference type="AlphaFoldDB" id="A0A5P1ETS1"/>
<feature type="domain" description="F-box" evidence="3">
    <location>
        <begin position="64"/>
        <end position="110"/>
    </location>
</feature>
<dbReference type="Pfam" id="PF12937">
    <property type="entry name" value="F-box-like"/>
    <property type="match status" value="1"/>
</dbReference>
<dbReference type="InterPro" id="IPR001680">
    <property type="entry name" value="WD40_rpt"/>
</dbReference>
<feature type="region of interest" description="Disordered" evidence="2">
    <location>
        <begin position="39"/>
        <end position="62"/>
    </location>
</feature>